<organism evidence="2 3">
    <name type="scientific">Pleurodeles waltl</name>
    <name type="common">Iberian ribbed newt</name>
    <dbReference type="NCBI Taxonomy" id="8319"/>
    <lineage>
        <taxon>Eukaryota</taxon>
        <taxon>Metazoa</taxon>
        <taxon>Chordata</taxon>
        <taxon>Craniata</taxon>
        <taxon>Vertebrata</taxon>
        <taxon>Euteleostomi</taxon>
        <taxon>Amphibia</taxon>
        <taxon>Batrachia</taxon>
        <taxon>Caudata</taxon>
        <taxon>Salamandroidea</taxon>
        <taxon>Salamandridae</taxon>
        <taxon>Pleurodelinae</taxon>
        <taxon>Pleurodeles</taxon>
    </lineage>
</organism>
<reference evidence="2" key="1">
    <citation type="journal article" date="2022" name="bioRxiv">
        <title>Sequencing and chromosome-scale assembly of the giantPleurodeles waltlgenome.</title>
        <authorList>
            <person name="Brown T."/>
            <person name="Elewa A."/>
            <person name="Iarovenko S."/>
            <person name="Subramanian E."/>
            <person name="Araus A.J."/>
            <person name="Petzold A."/>
            <person name="Susuki M."/>
            <person name="Suzuki K.-i.T."/>
            <person name="Hayashi T."/>
            <person name="Toyoda A."/>
            <person name="Oliveira C."/>
            <person name="Osipova E."/>
            <person name="Leigh N.D."/>
            <person name="Simon A."/>
            <person name="Yun M.H."/>
        </authorList>
    </citation>
    <scope>NUCLEOTIDE SEQUENCE</scope>
    <source>
        <strain evidence="2">20211129_DDA</strain>
        <tissue evidence="2">Liver</tissue>
    </source>
</reference>
<evidence type="ECO:0000313" key="2">
    <source>
        <dbReference type="EMBL" id="KAJ1125915.1"/>
    </source>
</evidence>
<protein>
    <submittedName>
        <fullName evidence="2">Uncharacterized protein</fullName>
    </submittedName>
</protein>
<evidence type="ECO:0000256" key="1">
    <source>
        <dbReference type="SAM" id="MobiDB-lite"/>
    </source>
</evidence>
<sequence>MARSIDLDRPGPPCIKEEVNPASVGRTTAATEYCVSLQRLWADCGVTAGNSAELPFESHAVALSMDEADWSLPCALWYQANGVRSSGEGGALVVPRVVLSVGEMPPFPCLYFPYTDGLLVRLVPGPLPRSPPPTRAPAGKTQGAERGGRRGADSPMSSGTPRRPSPSATAPTRSFPLTHRNAASSSRRSIYAVVVAWAQTRARSANLLPCPAKHPERSPGVTRRFPHIPDDLSPHSGSAPRQNLHYRRAGDRSSRTRRPPS</sequence>
<dbReference type="EMBL" id="JANPWB010000011">
    <property type="protein sequence ID" value="KAJ1125915.1"/>
    <property type="molecule type" value="Genomic_DNA"/>
</dbReference>
<name>A0AAV7PKP0_PLEWA</name>
<evidence type="ECO:0000313" key="3">
    <source>
        <dbReference type="Proteomes" id="UP001066276"/>
    </source>
</evidence>
<proteinExistence type="predicted"/>
<feature type="compositionally biased region" description="Pro residues" evidence="1">
    <location>
        <begin position="125"/>
        <end position="135"/>
    </location>
</feature>
<dbReference type="Proteomes" id="UP001066276">
    <property type="component" value="Chromosome 7"/>
</dbReference>
<feature type="compositionally biased region" description="Polar residues" evidence="1">
    <location>
        <begin position="155"/>
        <end position="172"/>
    </location>
</feature>
<keyword evidence="3" id="KW-1185">Reference proteome</keyword>
<gene>
    <name evidence="2" type="ORF">NDU88_004330</name>
</gene>
<dbReference type="AlphaFoldDB" id="A0AAV7PKP0"/>
<feature type="region of interest" description="Disordered" evidence="1">
    <location>
        <begin position="125"/>
        <end position="183"/>
    </location>
</feature>
<comment type="caution">
    <text evidence="2">The sequence shown here is derived from an EMBL/GenBank/DDBJ whole genome shotgun (WGS) entry which is preliminary data.</text>
</comment>
<accession>A0AAV7PKP0</accession>
<feature type="region of interest" description="Disordered" evidence="1">
    <location>
        <begin position="209"/>
        <end position="261"/>
    </location>
</feature>